<evidence type="ECO:0000313" key="1">
    <source>
        <dbReference type="EMBL" id="SVA00266.1"/>
    </source>
</evidence>
<gene>
    <name evidence="1" type="ORF">METZ01_LOCUS53120</name>
</gene>
<reference evidence="1" key="1">
    <citation type="submission" date="2018-05" db="EMBL/GenBank/DDBJ databases">
        <authorList>
            <person name="Lanie J.A."/>
            <person name="Ng W.-L."/>
            <person name="Kazmierczak K.M."/>
            <person name="Andrzejewski T.M."/>
            <person name="Davidsen T.M."/>
            <person name="Wayne K.J."/>
            <person name="Tettelin H."/>
            <person name="Glass J.I."/>
            <person name="Rusch D."/>
            <person name="Podicherti R."/>
            <person name="Tsui H.-C.T."/>
            <person name="Winkler M.E."/>
        </authorList>
    </citation>
    <scope>NUCLEOTIDE SEQUENCE</scope>
</reference>
<sequence length="36" mass="3950">MADSVNDEALFGFSKTVGDYRFQGFKGVVLICAIYS</sequence>
<accession>A0A381S8A1</accession>
<organism evidence="1">
    <name type="scientific">marine metagenome</name>
    <dbReference type="NCBI Taxonomy" id="408172"/>
    <lineage>
        <taxon>unclassified sequences</taxon>
        <taxon>metagenomes</taxon>
        <taxon>ecological metagenomes</taxon>
    </lineage>
</organism>
<protein>
    <submittedName>
        <fullName evidence="1">Uncharacterized protein</fullName>
    </submittedName>
</protein>
<dbReference type="EMBL" id="UINC01002783">
    <property type="protein sequence ID" value="SVA00266.1"/>
    <property type="molecule type" value="Genomic_DNA"/>
</dbReference>
<name>A0A381S8A1_9ZZZZ</name>
<dbReference type="AlphaFoldDB" id="A0A381S8A1"/>
<proteinExistence type="predicted"/>